<proteinExistence type="predicted"/>
<dbReference type="RefSeq" id="WP_006040005.1">
    <property type="nucleotide sequence ID" value="NZ_AEDD01000012.1"/>
</dbReference>
<dbReference type="STRING" id="717606.PaecuDRAFT_4022"/>
<dbReference type="InterPro" id="IPR045527">
    <property type="entry name" value="DUF6470"/>
</dbReference>
<sequence>MNNLRLSIHQTFASIGIDAEPATQEMRLPRGEQLIEQPAAKMNFESTNSQLSIDSSQAWHALGKGPNLEWSSAIYSQMKSVFLQNLARQVEEGKRMSNITNPRSAFADLAQDALFRDNLVDYQVAEPSYNNVKLEFAPGDVSTDIEASPVVIEYTPHKAEIEAYRGKLDIYLRQRNSISIEVSTYDLYK</sequence>
<evidence type="ECO:0008006" key="3">
    <source>
        <dbReference type="Google" id="ProtNLM"/>
    </source>
</evidence>
<dbReference type="AlphaFoldDB" id="E0IED1"/>
<dbReference type="Pfam" id="PF20074">
    <property type="entry name" value="DUF6470"/>
    <property type="match status" value="1"/>
</dbReference>
<name>E0IED1_9BACL</name>
<evidence type="ECO:0000313" key="2">
    <source>
        <dbReference type="Proteomes" id="UP000005387"/>
    </source>
</evidence>
<dbReference type="Proteomes" id="UP000005387">
    <property type="component" value="Unassembled WGS sequence"/>
</dbReference>
<reference evidence="1 2" key="1">
    <citation type="submission" date="2010-07" db="EMBL/GenBank/DDBJ databases">
        <title>The draft genome of Paenibacillus curdlanolyticus YK9.</title>
        <authorList>
            <consortium name="US DOE Joint Genome Institute (JGI-PGF)"/>
            <person name="Lucas S."/>
            <person name="Copeland A."/>
            <person name="Lapidus A."/>
            <person name="Cheng J.-F."/>
            <person name="Bruce D."/>
            <person name="Goodwin L."/>
            <person name="Pitluck S."/>
            <person name="Land M.L."/>
            <person name="Hauser L."/>
            <person name="Chang Y.-J."/>
            <person name="Jeffries C."/>
            <person name="Anderson I.J."/>
            <person name="Johnson E."/>
            <person name="Loganathan U."/>
            <person name="Mulhopadhyay B."/>
            <person name="Kyrpides N."/>
            <person name="Woyke T.J."/>
        </authorList>
    </citation>
    <scope>NUCLEOTIDE SEQUENCE [LARGE SCALE GENOMIC DNA]</scope>
    <source>
        <strain evidence="1 2">YK9</strain>
    </source>
</reference>
<accession>E0IED1</accession>
<dbReference type="OrthoDB" id="2112831at2"/>
<dbReference type="EMBL" id="AEDD01000012">
    <property type="protein sequence ID" value="EFM09019.1"/>
    <property type="molecule type" value="Genomic_DNA"/>
</dbReference>
<gene>
    <name evidence="1" type="ORF">PaecuDRAFT_4022</name>
</gene>
<organism evidence="1 2">
    <name type="scientific">Paenibacillus curdlanolyticus YK9</name>
    <dbReference type="NCBI Taxonomy" id="717606"/>
    <lineage>
        <taxon>Bacteria</taxon>
        <taxon>Bacillati</taxon>
        <taxon>Bacillota</taxon>
        <taxon>Bacilli</taxon>
        <taxon>Bacillales</taxon>
        <taxon>Paenibacillaceae</taxon>
        <taxon>Paenibacillus</taxon>
    </lineage>
</organism>
<protein>
    <recommendedName>
        <fullName evidence="3">YviE</fullName>
    </recommendedName>
</protein>
<evidence type="ECO:0000313" key="1">
    <source>
        <dbReference type="EMBL" id="EFM09019.1"/>
    </source>
</evidence>
<keyword evidence="2" id="KW-1185">Reference proteome</keyword>